<gene>
    <name evidence="1" type="ORF">SAMN05421659_109154</name>
</gene>
<protein>
    <recommendedName>
        <fullName evidence="3">Metal-dependent hydrolase, beta-lactamase superfamily II</fullName>
    </recommendedName>
</protein>
<sequence length="330" mass="37860">MRNRKFTFLDEIQDLYISIYLIGYEVEGESCIFILHTKVPEKKILYSIVIDCYENTESNCTIDILEKLELKNKLDMLIWTHPHDDHTIGLNKIIKRYCDKNTKIITSNILNHPNGYSDICIELANQINSKCYNKSKNRWNVNSAANLGYGLQTIEFTNASGLINNMKIKCISPVSEIGLVQGLNKKVDLNKISIGIIIQIERNENRLNFMFTGDMDKQTIAAIVNEQEDEEIPFVYNLIKLPHHGSTYSSNLVNLLRKESRSELAVTTVFKKDSLPTKDAIDIYKDYFEDIRCTSSPFDRLWGTGMIKVEYDIGLEKSEVNTYGTANKIC</sequence>
<dbReference type="InterPro" id="IPR052159">
    <property type="entry name" value="Competence_DNA_uptake"/>
</dbReference>
<evidence type="ECO:0000313" key="2">
    <source>
        <dbReference type="Proteomes" id="UP000199701"/>
    </source>
</evidence>
<reference evidence="1 2" key="1">
    <citation type="submission" date="2016-10" db="EMBL/GenBank/DDBJ databases">
        <authorList>
            <person name="de Groot N.N."/>
        </authorList>
    </citation>
    <scope>NUCLEOTIDE SEQUENCE [LARGE SCALE GENOMIC DNA]</scope>
    <source>
        <strain evidence="1 2">DSM 9179</strain>
    </source>
</reference>
<dbReference type="OrthoDB" id="9783680at2"/>
<dbReference type="Gene3D" id="3.60.15.10">
    <property type="entry name" value="Ribonuclease Z/Hydroxyacylglutathione hydrolase-like"/>
    <property type="match status" value="1"/>
</dbReference>
<dbReference type="RefSeq" id="WP_092454530.1">
    <property type="nucleotide sequence ID" value="NZ_FOJI01000009.1"/>
</dbReference>
<dbReference type="AlphaFoldDB" id="A0A1I0QV09"/>
<dbReference type="SUPFAM" id="SSF56281">
    <property type="entry name" value="Metallo-hydrolase/oxidoreductase"/>
    <property type="match status" value="1"/>
</dbReference>
<name>A0A1I0QV09_9FIRM</name>
<keyword evidence="2" id="KW-1185">Reference proteome</keyword>
<dbReference type="PANTHER" id="PTHR30619:SF1">
    <property type="entry name" value="RECOMBINATION PROTEIN 2"/>
    <property type="match status" value="1"/>
</dbReference>
<dbReference type="EMBL" id="FOJI01000009">
    <property type="protein sequence ID" value="SEW31503.1"/>
    <property type="molecule type" value="Genomic_DNA"/>
</dbReference>
<evidence type="ECO:0000313" key="1">
    <source>
        <dbReference type="EMBL" id="SEW31503.1"/>
    </source>
</evidence>
<evidence type="ECO:0008006" key="3">
    <source>
        <dbReference type="Google" id="ProtNLM"/>
    </source>
</evidence>
<dbReference type="STRING" id="99656.SAMN05421659_109154"/>
<proteinExistence type="predicted"/>
<organism evidence="1 2">
    <name type="scientific">[Clostridium] fimetarium</name>
    <dbReference type="NCBI Taxonomy" id="99656"/>
    <lineage>
        <taxon>Bacteria</taxon>
        <taxon>Bacillati</taxon>
        <taxon>Bacillota</taxon>
        <taxon>Clostridia</taxon>
        <taxon>Lachnospirales</taxon>
        <taxon>Lachnospiraceae</taxon>
    </lineage>
</organism>
<accession>A0A1I0QV09</accession>
<dbReference type="PANTHER" id="PTHR30619">
    <property type="entry name" value="DNA INTERNALIZATION/COMPETENCE PROTEIN COMEC/REC2"/>
    <property type="match status" value="1"/>
</dbReference>
<dbReference type="Proteomes" id="UP000199701">
    <property type="component" value="Unassembled WGS sequence"/>
</dbReference>
<dbReference type="InterPro" id="IPR036866">
    <property type="entry name" value="RibonucZ/Hydroxyglut_hydro"/>
</dbReference>